<keyword evidence="3 5" id="KW-0862">Zinc</keyword>
<reference evidence="9" key="1">
    <citation type="submission" date="2022-01" db="EMBL/GenBank/DDBJ databases">
        <title>Genome Sequence Resource for Two Populations of Ditylenchus destructor, the Migratory Endoparasitic Phytonematode.</title>
        <authorList>
            <person name="Zhang H."/>
            <person name="Lin R."/>
            <person name="Xie B."/>
        </authorList>
    </citation>
    <scope>NUCLEOTIDE SEQUENCE</scope>
    <source>
        <strain evidence="9">BazhouSP</strain>
    </source>
</reference>
<accession>A0AAD4NFW8</accession>
<feature type="domain" description="PET" evidence="8">
    <location>
        <begin position="206"/>
        <end position="313"/>
    </location>
</feature>
<dbReference type="AlphaFoldDB" id="A0AAD4NFW8"/>
<dbReference type="PROSITE" id="PS50023">
    <property type="entry name" value="LIM_DOMAIN_2"/>
    <property type="match status" value="2"/>
</dbReference>
<feature type="region of interest" description="Disordered" evidence="6">
    <location>
        <begin position="119"/>
        <end position="220"/>
    </location>
</feature>
<dbReference type="SMART" id="SM00132">
    <property type="entry name" value="LIM"/>
    <property type="match status" value="3"/>
</dbReference>
<evidence type="ECO:0000256" key="1">
    <source>
        <dbReference type="ARBA" id="ARBA00022723"/>
    </source>
</evidence>
<keyword evidence="10" id="KW-1185">Reference proteome</keyword>
<dbReference type="Gene3D" id="2.10.110.10">
    <property type="entry name" value="Cysteine Rich Protein"/>
    <property type="match status" value="3"/>
</dbReference>
<dbReference type="InterPro" id="IPR047120">
    <property type="entry name" value="Pk/Esn/Tes"/>
</dbReference>
<feature type="domain" description="LIM zinc-binding" evidence="7">
    <location>
        <begin position="331"/>
        <end position="395"/>
    </location>
</feature>
<evidence type="ECO:0000259" key="7">
    <source>
        <dbReference type="PROSITE" id="PS50023"/>
    </source>
</evidence>
<dbReference type="PANTHER" id="PTHR24211">
    <property type="entry name" value="LIM DOMAIN-CONTAINING PROTEIN"/>
    <property type="match status" value="1"/>
</dbReference>
<sequence>MVDAVSTNTEIGSLNPYLFKLEYKPKPVLSHELGAGSPCLKCQCPGLDLHFWRKICKNCHCRLDEHVISPNDQDHGEIVIRKLFANTQRENFARYGRDQQPNSGKENSAHDVIAKKLRHVHLNKNERHKEGEHRSEARNLADEKNTTASDSRNAASNNSKILTSKEFGTHSSNGENLVFNRTTNNNNNLKAMPPVDPPQNPNSSYASSSSTTAGSAEHEPSHVEYTWMPAGEHVVVDKYMHSLPLYERPIIGTEGAQLRRQRLAYQLPYHDCDVEAAHSLKSDVERTSHQNFVEYVKQNAVGIGEIVDYGKYRQNLISATQDAEVQTSGPQPCKNCDKCIGYTDVGVITDHGQPNEVWHPGCFRCDICHQLLVDMLYFFKDGQYFCGRHYGEKVYPRCSGCDELIFAKEYTYAEEKSWHVDHFCCFGCDLQLGGNRYVSKEDKPYCLECYMAKFARTCLFCKAKIAPFDSRVSHKDFHWHANPACFKCAHCSKSLTNQKFLLKDENVFCCAECKTSFYNRT</sequence>
<gene>
    <name evidence="9" type="ORF">DdX_03043</name>
</gene>
<organism evidence="9 10">
    <name type="scientific">Ditylenchus destructor</name>
    <dbReference type="NCBI Taxonomy" id="166010"/>
    <lineage>
        <taxon>Eukaryota</taxon>
        <taxon>Metazoa</taxon>
        <taxon>Ecdysozoa</taxon>
        <taxon>Nematoda</taxon>
        <taxon>Chromadorea</taxon>
        <taxon>Rhabditida</taxon>
        <taxon>Tylenchina</taxon>
        <taxon>Tylenchomorpha</taxon>
        <taxon>Sphaerularioidea</taxon>
        <taxon>Anguinidae</taxon>
        <taxon>Anguininae</taxon>
        <taxon>Ditylenchus</taxon>
    </lineage>
</organism>
<dbReference type="GO" id="GO:0008270">
    <property type="term" value="F:zinc ion binding"/>
    <property type="evidence" value="ECO:0007669"/>
    <property type="project" value="InterPro"/>
</dbReference>
<evidence type="ECO:0000313" key="9">
    <source>
        <dbReference type="EMBL" id="KAI1726328.1"/>
    </source>
</evidence>
<dbReference type="FunFam" id="2.10.110.10:FF:000005">
    <property type="entry name" value="Testin isoform 1"/>
    <property type="match status" value="1"/>
</dbReference>
<evidence type="ECO:0000256" key="5">
    <source>
        <dbReference type="PROSITE-ProRule" id="PRU00125"/>
    </source>
</evidence>
<evidence type="ECO:0000256" key="4">
    <source>
        <dbReference type="ARBA" id="ARBA00023038"/>
    </source>
</evidence>
<protein>
    <submittedName>
        <fullName evidence="9">LIM domain-containing protein</fullName>
    </submittedName>
</protein>
<dbReference type="InterPro" id="IPR010442">
    <property type="entry name" value="PET_domain"/>
</dbReference>
<dbReference type="Proteomes" id="UP001201812">
    <property type="component" value="Unassembled WGS sequence"/>
</dbReference>
<evidence type="ECO:0000256" key="2">
    <source>
        <dbReference type="ARBA" id="ARBA00022737"/>
    </source>
</evidence>
<keyword evidence="1 5" id="KW-0479">Metal-binding</keyword>
<dbReference type="InterPro" id="IPR001781">
    <property type="entry name" value="Znf_LIM"/>
</dbReference>
<name>A0AAD4NFW8_9BILA</name>
<dbReference type="SUPFAM" id="SSF57716">
    <property type="entry name" value="Glucocorticoid receptor-like (DNA-binding domain)"/>
    <property type="match status" value="2"/>
</dbReference>
<dbReference type="PANTHER" id="PTHR24211:SF22">
    <property type="entry name" value="TESTIN"/>
    <property type="match status" value="1"/>
</dbReference>
<dbReference type="Pfam" id="PF06297">
    <property type="entry name" value="PET"/>
    <property type="match status" value="1"/>
</dbReference>
<feature type="compositionally biased region" description="Basic and acidic residues" evidence="6">
    <location>
        <begin position="123"/>
        <end position="145"/>
    </location>
</feature>
<dbReference type="PROSITE" id="PS00478">
    <property type="entry name" value="LIM_DOMAIN_1"/>
    <property type="match status" value="1"/>
</dbReference>
<dbReference type="PROSITE" id="PS51303">
    <property type="entry name" value="PET"/>
    <property type="match status" value="1"/>
</dbReference>
<proteinExistence type="predicted"/>
<keyword evidence="2" id="KW-0677">Repeat</keyword>
<evidence type="ECO:0000259" key="8">
    <source>
        <dbReference type="PROSITE" id="PS51303"/>
    </source>
</evidence>
<feature type="domain" description="LIM zinc-binding" evidence="7">
    <location>
        <begin position="396"/>
        <end position="456"/>
    </location>
</feature>
<evidence type="ECO:0000256" key="6">
    <source>
        <dbReference type="SAM" id="MobiDB-lite"/>
    </source>
</evidence>
<evidence type="ECO:0000313" key="10">
    <source>
        <dbReference type="Proteomes" id="UP001201812"/>
    </source>
</evidence>
<dbReference type="CDD" id="cd09341">
    <property type="entry name" value="LIM2_Testin_like"/>
    <property type="match status" value="1"/>
</dbReference>
<feature type="compositionally biased region" description="Low complexity" evidence="6">
    <location>
        <begin position="146"/>
        <end position="159"/>
    </location>
</feature>
<dbReference type="Pfam" id="PF00412">
    <property type="entry name" value="LIM"/>
    <property type="match status" value="3"/>
</dbReference>
<comment type="caution">
    <text evidence="9">The sequence shown here is derived from an EMBL/GenBank/DDBJ whole genome shotgun (WGS) entry which is preliminary data.</text>
</comment>
<dbReference type="EMBL" id="JAKKPZ010000002">
    <property type="protein sequence ID" value="KAI1726328.1"/>
    <property type="molecule type" value="Genomic_DNA"/>
</dbReference>
<keyword evidence="4 5" id="KW-0440">LIM domain</keyword>
<feature type="compositionally biased region" description="Low complexity" evidence="6">
    <location>
        <begin position="203"/>
        <end position="215"/>
    </location>
</feature>
<evidence type="ECO:0000256" key="3">
    <source>
        <dbReference type="ARBA" id="ARBA00022833"/>
    </source>
</evidence>